<keyword evidence="2" id="KW-0238">DNA-binding</keyword>
<dbReference type="InterPro" id="IPR009057">
    <property type="entry name" value="Homeodomain-like_sf"/>
</dbReference>
<evidence type="ECO:0000256" key="3">
    <source>
        <dbReference type="ARBA" id="ARBA00023163"/>
    </source>
</evidence>
<dbReference type="PRINTS" id="PR00032">
    <property type="entry name" value="HTHARAC"/>
</dbReference>
<keyword evidence="6" id="KW-1185">Reference proteome</keyword>
<dbReference type="GO" id="GO:0005829">
    <property type="term" value="C:cytosol"/>
    <property type="evidence" value="ECO:0007669"/>
    <property type="project" value="TreeGrafter"/>
</dbReference>
<dbReference type="Proteomes" id="UP001164472">
    <property type="component" value="Chromosome"/>
</dbReference>
<evidence type="ECO:0000313" key="5">
    <source>
        <dbReference type="EMBL" id="UZW73370.1"/>
    </source>
</evidence>
<organism evidence="5 6">
    <name type="scientific">Alkalimarinus sediminis</name>
    <dbReference type="NCBI Taxonomy" id="1632866"/>
    <lineage>
        <taxon>Bacteria</taxon>
        <taxon>Pseudomonadati</taxon>
        <taxon>Pseudomonadota</taxon>
        <taxon>Gammaproteobacteria</taxon>
        <taxon>Alteromonadales</taxon>
        <taxon>Alteromonadaceae</taxon>
        <taxon>Alkalimarinus</taxon>
    </lineage>
</organism>
<proteinExistence type="predicted"/>
<evidence type="ECO:0000313" key="6">
    <source>
        <dbReference type="Proteomes" id="UP001164472"/>
    </source>
</evidence>
<evidence type="ECO:0000256" key="1">
    <source>
        <dbReference type="ARBA" id="ARBA00023015"/>
    </source>
</evidence>
<feature type="domain" description="HTH araC/xylS-type" evidence="4">
    <location>
        <begin position="235"/>
        <end position="333"/>
    </location>
</feature>
<dbReference type="Gene3D" id="1.10.10.60">
    <property type="entry name" value="Homeodomain-like"/>
    <property type="match status" value="1"/>
</dbReference>
<evidence type="ECO:0000259" key="4">
    <source>
        <dbReference type="PROSITE" id="PS01124"/>
    </source>
</evidence>
<protein>
    <submittedName>
        <fullName evidence="5">AraC family transcriptional regulator</fullName>
    </submittedName>
</protein>
<dbReference type="InterPro" id="IPR032687">
    <property type="entry name" value="AraC-type_N"/>
</dbReference>
<dbReference type="InterPro" id="IPR018060">
    <property type="entry name" value="HTH_AraC"/>
</dbReference>
<gene>
    <name evidence="5" type="ORF">NNL22_09920</name>
</gene>
<dbReference type="PANTHER" id="PTHR47894">
    <property type="entry name" value="HTH-TYPE TRANSCRIPTIONAL REGULATOR GADX"/>
    <property type="match status" value="1"/>
</dbReference>
<dbReference type="GO" id="GO:0000976">
    <property type="term" value="F:transcription cis-regulatory region binding"/>
    <property type="evidence" value="ECO:0007669"/>
    <property type="project" value="TreeGrafter"/>
</dbReference>
<dbReference type="SMART" id="SM00342">
    <property type="entry name" value="HTH_ARAC"/>
    <property type="match status" value="1"/>
</dbReference>
<dbReference type="SUPFAM" id="SSF46689">
    <property type="entry name" value="Homeodomain-like"/>
    <property type="match status" value="1"/>
</dbReference>
<dbReference type="Pfam" id="PF12833">
    <property type="entry name" value="HTH_18"/>
    <property type="match status" value="1"/>
</dbReference>
<accession>A0A9E8KNM2</accession>
<dbReference type="KEGG" id="asem:NNL22_09920"/>
<dbReference type="InterPro" id="IPR020449">
    <property type="entry name" value="Tscrpt_reg_AraC-type_HTH"/>
</dbReference>
<dbReference type="EMBL" id="CP101527">
    <property type="protein sequence ID" value="UZW73370.1"/>
    <property type="molecule type" value="Genomic_DNA"/>
</dbReference>
<keyword evidence="3" id="KW-0804">Transcription</keyword>
<reference evidence="5" key="1">
    <citation type="submission" date="2022-07" db="EMBL/GenBank/DDBJ databases">
        <title>Alkalimarinus sp. nov., isolated from gut of a Alitta virens.</title>
        <authorList>
            <person name="Yang A.I."/>
            <person name="Shin N.-R."/>
        </authorList>
    </citation>
    <scope>NUCLEOTIDE SEQUENCE</scope>
    <source>
        <strain evidence="5">FA028</strain>
    </source>
</reference>
<sequence length="333" mass="37730">MNTFNPSIGSSSVLALTSLLEDYGYSQELISELSGIDLSALDSQDSRLPLGDYQTLWKTALTITNNPALGLELGQIFNASKIGIVGHIIFNSETLEEGLKEYVRLFSIVNEAISLVYHADEKYAYLRFVHLNPEYYCIPDMERSMVLSLYRGKALFDKDIKWESVDFQHAQPDYIDQYQKVFDCPLNFNQSHCQIVFERKYLELAPKQRNPFLGGAALEYANSLLKKLFKRTYADKVKGLIAQSISTGEADVDHIANQLNTSRQTLYRKLKAEGVSFQGLLEDVRFSTAKDLLKNSDQQLSEIAFSLGFSDLSAFSRAFKRWSGVTPKEYREG</sequence>
<dbReference type="GO" id="GO:0003700">
    <property type="term" value="F:DNA-binding transcription factor activity"/>
    <property type="evidence" value="ECO:0007669"/>
    <property type="project" value="InterPro"/>
</dbReference>
<dbReference type="Pfam" id="PF12625">
    <property type="entry name" value="Arabinose_bd"/>
    <property type="match status" value="1"/>
</dbReference>
<dbReference type="PANTHER" id="PTHR47894:SF1">
    <property type="entry name" value="HTH-TYPE TRANSCRIPTIONAL REGULATOR VQSM"/>
    <property type="match status" value="1"/>
</dbReference>
<dbReference type="PROSITE" id="PS01124">
    <property type="entry name" value="HTH_ARAC_FAMILY_2"/>
    <property type="match status" value="1"/>
</dbReference>
<keyword evidence="1" id="KW-0805">Transcription regulation</keyword>
<evidence type="ECO:0000256" key="2">
    <source>
        <dbReference type="ARBA" id="ARBA00023125"/>
    </source>
</evidence>
<dbReference type="AlphaFoldDB" id="A0A9E8KNM2"/>
<dbReference type="RefSeq" id="WP_251809512.1">
    <property type="nucleotide sequence ID" value="NZ_CP101527.1"/>
</dbReference>
<name>A0A9E8KNM2_9ALTE</name>